<reference evidence="1 2" key="1">
    <citation type="submission" date="2016-02" db="EMBL/GenBank/DDBJ databases">
        <title>Complete genome sequence of a polyvalent bacteriophage, SEGD1, simultaneously inhibiting both Salmonella enterica and Escherichia coli O157:H7.</title>
        <authorList>
            <person name="Fan J."/>
            <person name="Ma J."/>
        </authorList>
    </citation>
    <scope>NUCLEOTIDE SEQUENCE [LARGE SCALE GENOMIC DNA]</scope>
</reference>
<accession>A0A142IIP7</accession>
<dbReference type="Proteomes" id="UP000223976">
    <property type="component" value="Segment"/>
</dbReference>
<gene>
    <name evidence="1" type="ORF">SEGD1_188</name>
</gene>
<organism evidence="1 2">
    <name type="scientific">Enterobacteria phage SEGD1</name>
    <dbReference type="NCBI Taxonomy" id="1805456"/>
    <lineage>
        <taxon>Viruses</taxon>
        <taxon>Duplodnaviria</taxon>
        <taxon>Heunggongvirae</taxon>
        <taxon>Uroviricota</taxon>
        <taxon>Caudoviricetes</taxon>
        <taxon>Chimalliviridae</taxon>
        <taxon>Seoulvirus</taxon>
        <taxon>Seoulvirus SPN3US</taxon>
    </lineage>
</organism>
<dbReference type="EMBL" id="KU726251">
    <property type="protein sequence ID" value="AMR59835.1"/>
    <property type="molecule type" value="Genomic_DNA"/>
</dbReference>
<evidence type="ECO:0000313" key="2">
    <source>
        <dbReference type="Proteomes" id="UP000223976"/>
    </source>
</evidence>
<proteinExistence type="predicted"/>
<evidence type="ECO:0000313" key="1">
    <source>
        <dbReference type="EMBL" id="AMR59835.1"/>
    </source>
</evidence>
<sequence length="166" mass="19203">MNMNILDDTRSSFFTQMNVNPERTRAILSTGWKLKLLGELTLNRTDWPEEATVLINTIHSEWLDATLNAPQLRPYYRMLHAGYEAYRKGWYAAATYCKTPEGREDNTVDHVLVNNFWGDQIEVLQLSTGDRIPACELFETNAQMYEPYAMIRGRKVPIISLMHMGL</sequence>
<protein>
    <submittedName>
        <fullName evidence="1">Uncharacterized protein</fullName>
    </submittedName>
</protein>
<name>A0A142IIP7_9CAUD</name>